<evidence type="ECO:0000256" key="1">
    <source>
        <dbReference type="SAM" id="Phobius"/>
    </source>
</evidence>
<dbReference type="AlphaFoldDB" id="A0A1Y5TZ20"/>
<dbReference type="Proteomes" id="UP000193200">
    <property type="component" value="Unassembled WGS sequence"/>
</dbReference>
<gene>
    <name evidence="2" type="ORF">OCH7691_04288</name>
</gene>
<keyword evidence="2" id="KW-0282">Flagellum</keyword>
<accession>A0A1Y5TZ20</accession>
<sequence>MTGDDLDTFEPGPRSDPSIVVFLSLYLLLLAFFILMNSISEQQAERAKAAMASVNAEFNAPRPADAVQVAQSLAQGVTLGADQIQTRIRRVFETAISVARYEFNEDTNQMSITVPADRLFEPGRATLLRTRTGLFRAVAKAMTDRQRGKRYGMEVLFGSGATLPDAANPGRILQIQRAGMVARDFRERGVAAESIAIGLHRGDPREVTFVFVPEREFESRPGLFRSLGG</sequence>
<name>A0A1Y5TZ20_9PROT</name>
<reference evidence="2 3" key="1">
    <citation type="submission" date="2017-03" db="EMBL/GenBank/DDBJ databases">
        <authorList>
            <person name="Afonso C.L."/>
            <person name="Miller P.J."/>
            <person name="Scott M.A."/>
            <person name="Spackman E."/>
            <person name="Goraichik I."/>
            <person name="Dimitrov K.M."/>
            <person name="Suarez D.L."/>
            <person name="Swayne D.E."/>
        </authorList>
    </citation>
    <scope>NUCLEOTIDE SEQUENCE [LARGE SCALE GENOMIC DNA]</scope>
    <source>
        <strain evidence="2 3">CECT 7691</strain>
    </source>
</reference>
<keyword evidence="1" id="KW-0472">Membrane</keyword>
<feature type="transmembrane region" description="Helical" evidence="1">
    <location>
        <begin position="20"/>
        <end position="39"/>
    </location>
</feature>
<evidence type="ECO:0000313" key="2">
    <source>
        <dbReference type="EMBL" id="SLN77125.1"/>
    </source>
</evidence>
<dbReference type="InParanoid" id="A0A1Y5TZ20"/>
<dbReference type="EMBL" id="FWFR01000006">
    <property type="protein sequence ID" value="SLN77125.1"/>
    <property type="molecule type" value="Genomic_DNA"/>
</dbReference>
<dbReference type="RefSeq" id="WP_085885625.1">
    <property type="nucleotide sequence ID" value="NZ_FWFR01000006.1"/>
</dbReference>
<organism evidence="2 3">
    <name type="scientific">Oceanibacterium hippocampi</name>
    <dbReference type="NCBI Taxonomy" id="745714"/>
    <lineage>
        <taxon>Bacteria</taxon>
        <taxon>Pseudomonadati</taxon>
        <taxon>Pseudomonadota</taxon>
        <taxon>Alphaproteobacteria</taxon>
        <taxon>Sneathiellales</taxon>
        <taxon>Sneathiellaceae</taxon>
        <taxon>Oceanibacterium</taxon>
    </lineage>
</organism>
<keyword evidence="3" id="KW-1185">Reference proteome</keyword>
<keyword evidence="1" id="KW-1133">Transmembrane helix</keyword>
<dbReference type="OrthoDB" id="7365880at2"/>
<keyword evidence="2" id="KW-0966">Cell projection</keyword>
<protein>
    <submittedName>
        <fullName evidence="2">Flagellar motor protein MotD</fullName>
    </submittedName>
</protein>
<proteinExistence type="predicted"/>
<keyword evidence="2" id="KW-0969">Cilium</keyword>
<evidence type="ECO:0000313" key="3">
    <source>
        <dbReference type="Proteomes" id="UP000193200"/>
    </source>
</evidence>
<keyword evidence="1" id="KW-0812">Transmembrane</keyword>